<dbReference type="PROSITE" id="PS51733">
    <property type="entry name" value="BPL_LPL_CATALYTIC"/>
    <property type="match status" value="1"/>
</dbReference>
<sequence>MIAQIQTRIIKSLVYDPWVNLAIEEHLLDQVTEDEVILYLWQNDNTVVIGRNQNAWKECRHLDLECEGGKLARRLSGGGAVYHDLGNLNFTFIMNKKHYDLSKQLTVILQAVTKIGIKAEFSGRNDLVIGEKKFSGNAYFFNQAGALHHGTILIDSDLTKLSRYLQVSREKISSKGVDSVRSRVVNLSEVCKTVTLAAVIEGMEESFNDVYGGDAQEISVDRNDFKIKSLVQKYSSWDWRFGNTPKFDLSISRRFGWGELELGFCLKNGRIDSVQVFSDALEEGLIREIGKGLEGCSFRSDRMIEHLIKGEGQSENQAIIIKDVVLWLSETEL</sequence>
<evidence type="ECO:0000256" key="1">
    <source>
        <dbReference type="ARBA" id="ARBA00005085"/>
    </source>
</evidence>
<gene>
    <name evidence="9" type="ORF">DSOL_1160</name>
</gene>
<dbReference type="Proteomes" id="UP000186102">
    <property type="component" value="Unassembled WGS sequence"/>
</dbReference>
<evidence type="ECO:0000259" key="8">
    <source>
        <dbReference type="PROSITE" id="PS51733"/>
    </source>
</evidence>
<name>A0A1Q8R095_9FIRM</name>
<dbReference type="GO" id="GO:0005524">
    <property type="term" value="F:ATP binding"/>
    <property type="evidence" value="ECO:0007669"/>
    <property type="project" value="UniProtKB-KW"/>
</dbReference>
<feature type="domain" description="BPL/LPL catalytic" evidence="8">
    <location>
        <begin position="32"/>
        <end position="215"/>
    </location>
</feature>
<dbReference type="EMBL" id="MLBF01000005">
    <property type="protein sequence ID" value="OLN33049.1"/>
    <property type="molecule type" value="Genomic_DNA"/>
</dbReference>
<evidence type="ECO:0000256" key="7">
    <source>
        <dbReference type="ARBA" id="ARBA00048037"/>
    </source>
</evidence>
<comment type="pathway">
    <text evidence="1">Protein modification; protein lipoylation via exogenous pathway; protein N(6)-(lipoyl)lysine from lipoate: step 2/2.</text>
</comment>
<dbReference type="InterPro" id="IPR045864">
    <property type="entry name" value="aa-tRNA-synth_II/BPL/LPL"/>
</dbReference>
<evidence type="ECO:0000313" key="10">
    <source>
        <dbReference type="Proteomes" id="UP000186102"/>
    </source>
</evidence>
<keyword evidence="4 9" id="KW-0436">Ligase</keyword>
<dbReference type="SUPFAM" id="SSF82649">
    <property type="entry name" value="SufE/NifU"/>
    <property type="match status" value="1"/>
</dbReference>
<dbReference type="Pfam" id="PF10437">
    <property type="entry name" value="Lip_prot_lig_C"/>
    <property type="match status" value="1"/>
</dbReference>
<evidence type="ECO:0000256" key="2">
    <source>
        <dbReference type="ARBA" id="ARBA00005124"/>
    </source>
</evidence>
<protein>
    <recommendedName>
        <fullName evidence="3">lipoate--protein ligase</fullName>
        <ecNumber evidence="3">6.3.1.20</ecNumber>
    </recommendedName>
</protein>
<accession>A0A1Q8R095</accession>
<dbReference type="EC" id="6.3.1.20" evidence="3"/>
<evidence type="ECO:0000256" key="3">
    <source>
        <dbReference type="ARBA" id="ARBA00012367"/>
    </source>
</evidence>
<dbReference type="PANTHER" id="PTHR12561">
    <property type="entry name" value="LIPOATE-PROTEIN LIGASE"/>
    <property type="match status" value="1"/>
</dbReference>
<dbReference type="GO" id="GO:0005737">
    <property type="term" value="C:cytoplasm"/>
    <property type="evidence" value="ECO:0007669"/>
    <property type="project" value="TreeGrafter"/>
</dbReference>
<dbReference type="RefSeq" id="WP_075363898.1">
    <property type="nucleotide sequence ID" value="NZ_MLBF01000005.1"/>
</dbReference>
<dbReference type="GO" id="GO:0009249">
    <property type="term" value="P:protein lipoylation"/>
    <property type="evidence" value="ECO:0007669"/>
    <property type="project" value="InterPro"/>
</dbReference>
<dbReference type="PANTHER" id="PTHR12561:SF3">
    <property type="entry name" value="LIPOYLTRANSFERASE 1, MITOCHONDRIAL"/>
    <property type="match status" value="1"/>
</dbReference>
<evidence type="ECO:0000313" key="9">
    <source>
        <dbReference type="EMBL" id="OLN33049.1"/>
    </source>
</evidence>
<reference evidence="9 10" key="1">
    <citation type="submission" date="2016-09" db="EMBL/GenBank/DDBJ databases">
        <title>Complete genome of Desulfosporosinus sp. OL.</title>
        <authorList>
            <person name="Mardanov A."/>
            <person name="Beletsky A."/>
            <person name="Panova A."/>
            <person name="Karnachuk O."/>
            <person name="Ravin N."/>
        </authorList>
    </citation>
    <scope>NUCLEOTIDE SEQUENCE [LARGE SCALE GENOMIC DNA]</scope>
    <source>
        <strain evidence="9 10">OL</strain>
    </source>
</reference>
<keyword evidence="6" id="KW-0067">ATP-binding</keyword>
<evidence type="ECO:0000256" key="5">
    <source>
        <dbReference type="ARBA" id="ARBA00022741"/>
    </source>
</evidence>
<comment type="pathway">
    <text evidence="2">Protein modification; protein lipoylation via exogenous pathway; protein N(6)-(lipoyl)lysine from lipoate: step 1/2.</text>
</comment>
<proteinExistence type="predicted"/>
<keyword evidence="10" id="KW-1185">Reference proteome</keyword>
<dbReference type="OrthoDB" id="9788148at2"/>
<keyword evidence="5" id="KW-0547">Nucleotide-binding</keyword>
<dbReference type="InterPro" id="IPR004143">
    <property type="entry name" value="BPL_LPL_catalytic"/>
</dbReference>
<dbReference type="InterPro" id="IPR019491">
    <property type="entry name" value="Lipoate_protein_ligase_C"/>
</dbReference>
<dbReference type="Gene3D" id="3.30.390.50">
    <property type="entry name" value="CO dehydrogenase flavoprotein, C-terminal domain"/>
    <property type="match status" value="1"/>
</dbReference>
<dbReference type="GO" id="GO:0017118">
    <property type="term" value="F:lipoyltransferase activity"/>
    <property type="evidence" value="ECO:0007669"/>
    <property type="project" value="TreeGrafter"/>
</dbReference>
<dbReference type="GO" id="GO:0016979">
    <property type="term" value="F:lipoate-protein ligase activity"/>
    <property type="evidence" value="ECO:0007669"/>
    <property type="project" value="UniProtKB-EC"/>
</dbReference>
<comment type="catalytic activity">
    <reaction evidence="7">
        <text>L-lysyl-[lipoyl-carrier protein] + (R)-lipoate + ATP = N(6)-[(R)-lipoyl]-L-lysyl-[lipoyl-carrier protein] + AMP + diphosphate + H(+)</text>
        <dbReference type="Rhea" id="RHEA:49288"/>
        <dbReference type="Rhea" id="RHEA-COMP:10500"/>
        <dbReference type="Rhea" id="RHEA-COMP:10502"/>
        <dbReference type="ChEBI" id="CHEBI:15378"/>
        <dbReference type="ChEBI" id="CHEBI:29969"/>
        <dbReference type="ChEBI" id="CHEBI:30616"/>
        <dbReference type="ChEBI" id="CHEBI:33019"/>
        <dbReference type="ChEBI" id="CHEBI:83088"/>
        <dbReference type="ChEBI" id="CHEBI:83099"/>
        <dbReference type="ChEBI" id="CHEBI:456215"/>
        <dbReference type="EC" id="6.3.1.20"/>
    </reaction>
</comment>
<organism evidence="9 10">
    <name type="scientific">Desulfosporosinus metallidurans</name>
    <dbReference type="NCBI Taxonomy" id="1888891"/>
    <lineage>
        <taxon>Bacteria</taxon>
        <taxon>Bacillati</taxon>
        <taxon>Bacillota</taxon>
        <taxon>Clostridia</taxon>
        <taxon>Eubacteriales</taxon>
        <taxon>Desulfitobacteriaceae</taxon>
        <taxon>Desulfosporosinus</taxon>
    </lineage>
</organism>
<dbReference type="SUPFAM" id="SSF55681">
    <property type="entry name" value="Class II aaRS and biotin synthetases"/>
    <property type="match status" value="1"/>
</dbReference>
<dbReference type="Gene3D" id="3.30.930.10">
    <property type="entry name" value="Bira Bifunctional Protein, Domain 2"/>
    <property type="match status" value="1"/>
</dbReference>
<dbReference type="AlphaFoldDB" id="A0A1Q8R095"/>
<dbReference type="NCBIfam" id="TIGR00545">
    <property type="entry name" value="lipoyltrans"/>
    <property type="match status" value="1"/>
</dbReference>
<evidence type="ECO:0000256" key="4">
    <source>
        <dbReference type="ARBA" id="ARBA00022598"/>
    </source>
</evidence>
<dbReference type="Pfam" id="PF21948">
    <property type="entry name" value="LplA-B_cat"/>
    <property type="match status" value="1"/>
</dbReference>
<evidence type="ECO:0000256" key="6">
    <source>
        <dbReference type="ARBA" id="ARBA00022840"/>
    </source>
</evidence>
<dbReference type="CDD" id="cd16443">
    <property type="entry name" value="LplA"/>
    <property type="match status" value="1"/>
</dbReference>
<dbReference type="InterPro" id="IPR004562">
    <property type="entry name" value="LipoylTrfase_LipoateP_Ligase"/>
</dbReference>
<comment type="caution">
    <text evidence="9">The sequence shown here is derived from an EMBL/GenBank/DDBJ whole genome shotgun (WGS) entry which is preliminary data.</text>
</comment>
<dbReference type="STRING" id="1888891.DSOL_1160"/>
<dbReference type="UniPathway" id="UPA00537">
    <property type="reaction ID" value="UER00594"/>
</dbReference>